<accession>A0A8J3SHK2</accession>
<comment type="caution">
    <text evidence="2">The sequence shown here is derived from an EMBL/GenBank/DDBJ whole genome shotgun (WGS) entry which is preliminary data.</text>
</comment>
<feature type="domain" description="SnoaL-like" evidence="1">
    <location>
        <begin position="7"/>
        <end position="128"/>
    </location>
</feature>
<dbReference type="Pfam" id="PF13577">
    <property type="entry name" value="SnoaL_4"/>
    <property type="match status" value="1"/>
</dbReference>
<name>A0A8J3SHK2_9ACTN</name>
<protein>
    <recommendedName>
        <fullName evidence="1">SnoaL-like domain-containing protein</fullName>
    </recommendedName>
</protein>
<dbReference type="Gene3D" id="3.10.450.50">
    <property type="match status" value="1"/>
</dbReference>
<sequence>MSTETLIADRIEIADLFTRLASLLDEARWEDAGTVFADDVAVHSPRGGELHGIDKVVAFMRQSEVEGECTQHTTTDLLVDVDGDRAAASANSLVYYYRDGQAPHFTGGLRQYCTAVRTPAGWRFREVRITPVWTRES</sequence>
<dbReference type="CDD" id="cd00531">
    <property type="entry name" value="NTF2_like"/>
    <property type="match status" value="1"/>
</dbReference>
<evidence type="ECO:0000313" key="2">
    <source>
        <dbReference type="EMBL" id="GIH93434.1"/>
    </source>
</evidence>
<gene>
    <name evidence="2" type="ORF">Psi01_40640</name>
</gene>
<dbReference type="SUPFAM" id="SSF54427">
    <property type="entry name" value="NTF2-like"/>
    <property type="match status" value="1"/>
</dbReference>
<reference evidence="2 3" key="1">
    <citation type="submission" date="2021-01" db="EMBL/GenBank/DDBJ databases">
        <title>Whole genome shotgun sequence of Planobispora siamensis NBRC 107568.</title>
        <authorList>
            <person name="Komaki H."/>
            <person name="Tamura T."/>
        </authorList>
    </citation>
    <scope>NUCLEOTIDE SEQUENCE [LARGE SCALE GENOMIC DNA]</scope>
    <source>
        <strain evidence="2 3">NBRC 107568</strain>
    </source>
</reference>
<dbReference type="Proteomes" id="UP000619788">
    <property type="component" value="Unassembled WGS sequence"/>
</dbReference>
<organism evidence="2 3">
    <name type="scientific">Planobispora siamensis</name>
    <dbReference type="NCBI Taxonomy" id="936338"/>
    <lineage>
        <taxon>Bacteria</taxon>
        <taxon>Bacillati</taxon>
        <taxon>Actinomycetota</taxon>
        <taxon>Actinomycetes</taxon>
        <taxon>Streptosporangiales</taxon>
        <taxon>Streptosporangiaceae</taxon>
        <taxon>Planobispora</taxon>
    </lineage>
</organism>
<evidence type="ECO:0000313" key="3">
    <source>
        <dbReference type="Proteomes" id="UP000619788"/>
    </source>
</evidence>
<dbReference type="RefSeq" id="WP_204065589.1">
    <property type="nucleotide sequence ID" value="NZ_BOOJ01000032.1"/>
</dbReference>
<evidence type="ECO:0000259" key="1">
    <source>
        <dbReference type="Pfam" id="PF13577"/>
    </source>
</evidence>
<keyword evidence="3" id="KW-1185">Reference proteome</keyword>
<dbReference type="EMBL" id="BOOJ01000032">
    <property type="protein sequence ID" value="GIH93434.1"/>
    <property type="molecule type" value="Genomic_DNA"/>
</dbReference>
<dbReference type="InterPro" id="IPR037401">
    <property type="entry name" value="SnoaL-like"/>
</dbReference>
<proteinExistence type="predicted"/>
<dbReference type="AlphaFoldDB" id="A0A8J3SHK2"/>
<dbReference type="InterPro" id="IPR032710">
    <property type="entry name" value="NTF2-like_dom_sf"/>
</dbReference>